<evidence type="ECO:0000313" key="7">
    <source>
        <dbReference type="EMBL" id="MBM7124079.1"/>
    </source>
</evidence>
<dbReference type="PANTHER" id="PTHR33931">
    <property type="entry name" value="HOLIN-LIKE PROTEIN CIDA-RELATED"/>
    <property type="match status" value="1"/>
</dbReference>
<evidence type="ECO:0000256" key="6">
    <source>
        <dbReference type="SAM" id="Phobius"/>
    </source>
</evidence>
<dbReference type="EMBL" id="JADIKE010000023">
    <property type="protein sequence ID" value="MBM7124079.1"/>
    <property type="molecule type" value="Genomic_DNA"/>
</dbReference>
<evidence type="ECO:0000256" key="4">
    <source>
        <dbReference type="ARBA" id="ARBA00022989"/>
    </source>
</evidence>
<evidence type="ECO:0000256" key="5">
    <source>
        <dbReference type="ARBA" id="ARBA00023136"/>
    </source>
</evidence>
<evidence type="ECO:0000256" key="3">
    <source>
        <dbReference type="ARBA" id="ARBA00022692"/>
    </source>
</evidence>
<keyword evidence="2" id="KW-1003">Cell membrane</keyword>
<dbReference type="Proteomes" id="UP001430149">
    <property type="component" value="Unassembled WGS sequence"/>
</dbReference>
<dbReference type="InterPro" id="IPR005538">
    <property type="entry name" value="LrgA/CidA"/>
</dbReference>
<keyword evidence="4 6" id="KW-1133">Transmembrane helix</keyword>
<proteinExistence type="predicted"/>
<reference evidence="7" key="1">
    <citation type="submission" date="2020-10" db="EMBL/GenBank/DDBJ databases">
        <title>Phylogeny of dyella-like bacteria.</title>
        <authorList>
            <person name="Fu J."/>
        </authorList>
    </citation>
    <scope>NUCLEOTIDE SEQUENCE</scope>
    <source>
        <strain evidence="7">DHOC52</strain>
    </source>
</reference>
<feature type="transmembrane region" description="Helical" evidence="6">
    <location>
        <begin position="65"/>
        <end position="85"/>
    </location>
</feature>
<keyword evidence="5 6" id="KW-0472">Membrane</keyword>
<dbReference type="PANTHER" id="PTHR33931:SF2">
    <property type="entry name" value="HOLIN-LIKE PROTEIN CIDA"/>
    <property type="match status" value="1"/>
</dbReference>
<keyword evidence="8" id="KW-1185">Reference proteome</keyword>
<feature type="transmembrane region" description="Helical" evidence="6">
    <location>
        <begin position="91"/>
        <end position="113"/>
    </location>
</feature>
<feature type="transmembrane region" description="Helical" evidence="6">
    <location>
        <begin position="25"/>
        <end position="44"/>
    </location>
</feature>
<comment type="subcellular location">
    <subcellularLocation>
        <location evidence="1">Cell membrane</location>
        <topology evidence="1">Multi-pass membrane protein</topology>
    </subcellularLocation>
</comment>
<comment type="caution">
    <text evidence="7">The sequence shown here is derived from an EMBL/GenBank/DDBJ whole genome shotgun (WGS) entry which is preliminary data.</text>
</comment>
<organism evidence="7 8">
    <name type="scientific">Dyella flava</name>
    <dbReference type="NCBI Taxonomy" id="1920170"/>
    <lineage>
        <taxon>Bacteria</taxon>
        <taxon>Pseudomonadati</taxon>
        <taxon>Pseudomonadota</taxon>
        <taxon>Gammaproteobacteria</taxon>
        <taxon>Lysobacterales</taxon>
        <taxon>Rhodanobacteraceae</taxon>
        <taxon>Dyella</taxon>
    </lineage>
</organism>
<evidence type="ECO:0000313" key="8">
    <source>
        <dbReference type="Proteomes" id="UP001430149"/>
    </source>
</evidence>
<accession>A0ABS2JYK5</accession>
<keyword evidence="3 6" id="KW-0812">Transmembrane</keyword>
<name>A0ABS2JYK5_9GAMM</name>
<protein>
    <submittedName>
        <fullName evidence="7">CidA/LrgA family protein</fullName>
    </submittedName>
</protein>
<sequence length="136" mass="14299">MPAAFAVLIGAQLLGEVMQRVLHLPLPGPVIGMFLLAVALLIPCKSWVARRDNEVSALEQASSSLIANMGLLFIPAGVGIVTELAVLKRDWLPILMGLLVSTVLGLVVTGLVMHHITRRAAHPDAEASVLNPGGSL</sequence>
<evidence type="ECO:0000256" key="1">
    <source>
        <dbReference type="ARBA" id="ARBA00004651"/>
    </source>
</evidence>
<dbReference type="Pfam" id="PF03788">
    <property type="entry name" value="LrgA"/>
    <property type="match status" value="1"/>
</dbReference>
<evidence type="ECO:0000256" key="2">
    <source>
        <dbReference type="ARBA" id="ARBA00022475"/>
    </source>
</evidence>
<gene>
    <name evidence="7" type="ORF">ISP19_01690</name>
</gene>